<comment type="similarity">
    <text evidence="1">Belongs to the peptidase M56 family.</text>
</comment>
<evidence type="ECO:0000256" key="1">
    <source>
        <dbReference type="ARBA" id="ARBA00011075"/>
    </source>
</evidence>
<dbReference type="InterPro" id="IPR012338">
    <property type="entry name" value="Beta-lactam/transpept-like"/>
</dbReference>
<feature type="transmembrane region" description="Helical" evidence="2">
    <location>
        <begin position="41"/>
        <end position="66"/>
    </location>
</feature>
<evidence type="ECO:0000313" key="5">
    <source>
        <dbReference type="EMBL" id="HIU02832.1"/>
    </source>
</evidence>
<sequence>MTDFMIRFILSNLLIAGLAGILLLARRLFCRVLSERMQYRLWFLFLALLILPFLPFPASGLFFPFFPFGRSDVALTDAGKEPAWQPVQEGFSSEWMDDFTLSVSNHTSDHFGWILFTIWIIGMLLPLFFTLSSLRRLGRLKRSALPLQDPDIRDLYKNCLEEMHIAKNIPLFSTAFLKTPLIVGIFKPAIYMPIAVIRECRPMEIRYMLLHELEHYRHKDGIAGGLMALAGILYWLNPAVRFALKEMRGDREIACDASVLKRLDPTAYEEYGCTLLNFAARSSHSPFPFSAGLGAGKKLLERRILHIAAYERPSFNKKIKSGAAFLLTALLLLLTAPGLSAYGSDDSHYHWQYARENLTIADLSAAFNGYDGSFVLYDLAADRWTVYNMDQALTRSAPDSTYKIYDALFALEEGVITPQDSLIRWDGTNYPFGTWNTDQTLRSAMTGSVNWYFQTLDAQMGRSVLTSRIREIGYGNGDISGSLSSYWLESSLQISPAEQVLLLKSMYTNDFDFQPENIQAVKDALRLDTDGSATLYGKTGTGQVDGLDVNGWFVGFVERAEGPSFFALRIASRKDATGSQAAQITLSLLDEMDIFHTP</sequence>
<feature type="transmembrane region" description="Helical" evidence="2">
    <location>
        <begin position="111"/>
        <end position="134"/>
    </location>
</feature>
<dbReference type="Gene3D" id="3.40.710.10">
    <property type="entry name" value="DD-peptidase/beta-lactamase superfamily"/>
    <property type="match status" value="1"/>
</dbReference>
<keyword evidence="2" id="KW-0812">Transmembrane</keyword>
<feature type="domain" description="Peptidase M56" evidence="4">
    <location>
        <begin position="15"/>
        <end position="305"/>
    </location>
</feature>
<dbReference type="GO" id="GO:0008658">
    <property type="term" value="F:penicillin binding"/>
    <property type="evidence" value="ECO:0007669"/>
    <property type="project" value="InterPro"/>
</dbReference>
<dbReference type="PANTHER" id="PTHR34978:SF3">
    <property type="entry name" value="SLR0241 PROTEIN"/>
    <property type="match status" value="1"/>
</dbReference>
<dbReference type="PANTHER" id="PTHR34978">
    <property type="entry name" value="POSSIBLE SENSOR-TRANSDUCER PROTEIN BLAR"/>
    <property type="match status" value="1"/>
</dbReference>
<dbReference type="NCBIfam" id="NF000326">
    <property type="entry name" value="blaR1_generic"/>
    <property type="match status" value="1"/>
</dbReference>
<name>A0A9D1HII8_9FIRM</name>
<dbReference type="AlphaFoldDB" id="A0A9D1HII8"/>
<keyword evidence="2" id="KW-1133">Transmembrane helix</keyword>
<dbReference type="Pfam" id="PF00905">
    <property type="entry name" value="Transpeptidase"/>
    <property type="match status" value="1"/>
</dbReference>
<dbReference type="CDD" id="cd07341">
    <property type="entry name" value="M56_BlaR1_MecR1_like"/>
    <property type="match status" value="1"/>
</dbReference>
<evidence type="ECO:0000313" key="6">
    <source>
        <dbReference type="Proteomes" id="UP000824164"/>
    </source>
</evidence>
<gene>
    <name evidence="5" type="primary">blaR1</name>
    <name evidence="5" type="ORF">IAB63_06220</name>
</gene>
<dbReference type="InterPro" id="IPR001460">
    <property type="entry name" value="PCN-bd_Tpept"/>
</dbReference>
<dbReference type="EMBL" id="DVLT01000040">
    <property type="protein sequence ID" value="HIU02832.1"/>
    <property type="molecule type" value="Genomic_DNA"/>
</dbReference>
<dbReference type="Pfam" id="PF05569">
    <property type="entry name" value="Peptidase_M56"/>
    <property type="match status" value="1"/>
</dbReference>
<feature type="domain" description="Penicillin-binding protein transpeptidase" evidence="3">
    <location>
        <begin position="393"/>
        <end position="588"/>
    </location>
</feature>
<comment type="caution">
    <text evidence="5">The sequence shown here is derived from an EMBL/GenBank/DDBJ whole genome shotgun (WGS) entry which is preliminary data.</text>
</comment>
<feature type="transmembrane region" description="Helical" evidence="2">
    <location>
        <begin position="322"/>
        <end position="342"/>
    </location>
</feature>
<evidence type="ECO:0000259" key="3">
    <source>
        <dbReference type="Pfam" id="PF00905"/>
    </source>
</evidence>
<dbReference type="InterPro" id="IPR008756">
    <property type="entry name" value="Peptidase_M56"/>
</dbReference>
<organism evidence="5 6">
    <name type="scientific">Candidatus Onthocola gallistercoris</name>
    <dbReference type="NCBI Taxonomy" id="2840876"/>
    <lineage>
        <taxon>Bacteria</taxon>
        <taxon>Bacillati</taxon>
        <taxon>Bacillota</taxon>
        <taxon>Bacilli</taxon>
        <taxon>Candidatus Onthocola</taxon>
    </lineage>
</organism>
<keyword evidence="2" id="KW-0472">Membrane</keyword>
<protein>
    <submittedName>
        <fullName evidence="5">BlaR1 family beta-lactam sensor/signal transducer</fullName>
    </submittedName>
</protein>
<feature type="transmembrane region" description="Helical" evidence="2">
    <location>
        <begin position="6"/>
        <end position="29"/>
    </location>
</feature>
<dbReference type="Proteomes" id="UP000824164">
    <property type="component" value="Unassembled WGS sequence"/>
</dbReference>
<proteinExistence type="inferred from homology"/>
<accession>A0A9D1HII8</accession>
<evidence type="ECO:0000259" key="4">
    <source>
        <dbReference type="Pfam" id="PF05569"/>
    </source>
</evidence>
<reference evidence="5" key="2">
    <citation type="journal article" date="2021" name="PeerJ">
        <title>Extensive microbial diversity within the chicken gut microbiome revealed by metagenomics and culture.</title>
        <authorList>
            <person name="Gilroy R."/>
            <person name="Ravi A."/>
            <person name="Getino M."/>
            <person name="Pursley I."/>
            <person name="Horton D.L."/>
            <person name="Alikhan N.F."/>
            <person name="Baker D."/>
            <person name="Gharbi K."/>
            <person name="Hall N."/>
            <person name="Watson M."/>
            <person name="Adriaenssens E.M."/>
            <person name="Foster-Nyarko E."/>
            <person name="Jarju S."/>
            <person name="Secka A."/>
            <person name="Antonio M."/>
            <person name="Oren A."/>
            <person name="Chaudhuri R.R."/>
            <person name="La Ragione R."/>
            <person name="Hildebrand F."/>
            <person name="Pallen M.J."/>
        </authorList>
    </citation>
    <scope>NUCLEOTIDE SEQUENCE</scope>
    <source>
        <strain evidence="5">CHK187-14744</strain>
    </source>
</reference>
<reference evidence="5" key="1">
    <citation type="submission" date="2020-10" db="EMBL/GenBank/DDBJ databases">
        <authorList>
            <person name="Gilroy R."/>
        </authorList>
    </citation>
    <scope>NUCLEOTIDE SEQUENCE</scope>
    <source>
        <strain evidence="5">CHK187-14744</strain>
    </source>
</reference>
<evidence type="ECO:0000256" key="2">
    <source>
        <dbReference type="SAM" id="Phobius"/>
    </source>
</evidence>
<dbReference type="SUPFAM" id="SSF56601">
    <property type="entry name" value="beta-lactamase/transpeptidase-like"/>
    <property type="match status" value="1"/>
</dbReference>
<dbReference type="InterPro" id="IPR052173">
    <property type="entry name" value="Beta-lactam_resp_regulator"/>
</dbReference>